<keyword evidence="9" id="KW-1185">Reference proteome</keyword>
<dbReference type="Pfam" id="PF14693">
    <property type="entry name" value="Ribosomal_TL5_C"/>
    <property type="match status" value="1"/>
</dbReference>
<dbReference type="Proteomes" id="UP001194714">
    <property type="component" value="Unassembled WGS sequence"/>
</dbReference>
<comment type="caution">
    <text evidence="8">The sequence shown here is derived from an EMBL/GenBank/DDBJ whole genome shotgun (WGS) entry which is preliminary data.</text>
</comment>
<dbReference type="InterPro" id="IPR001021">
    <property type="entry name" value="Ribosomal_bL25_long"/>
</dbReference>
<protein>
    <recommendedName>
        <fullName evidence="5">Large ribosomal subunit protein bL25</fullName>
    </recommendedName>
    <alternativeName>
        <fullName evidence="5">General stress protein CTC</fullName>
    </alternativeName>
</protein>
<gene>
    <name evidence="5" type="primary">rplY</name>
    <name evidence="5" type="synonym">ctc</name>
    <name evidence="8" type="ORF">NEPTK9_000070</name>
</gene>
<evidence type="ECO:0000256" key="5">
    <source>
        <dbReference type="HAMAP-Rule" id="MF_01334"/>
    </source>
</evidence>
<dbReference type="InterPro" id="IPR011035">
    <property type="entry name" value="Ribosomal_bL25/Gln-tRNA_synth"/>
</dbReference>
<dbReference type="Gene3D" id="2.40.240.10">
    <property type="entry name" value="Ribosomal Protein L25, Chain P"/>
    <property type="match status" value="1"/>
</dbReference>
<comment type="similarity">
    <text evidence="5">Belongs to the bacterial ribosomal protein bL25 family. CTC subfamily.</text>
</comment>
<keyword evidence="1 5" id="KW-0699">rRNA-binding</keyword>
<dbReference type="InterPro" id="IPR037121">
    <property type="entry name" value="Ribosomal_bL25_C"/>
</dbReference>
<dbReference type="NCBIfam" id="TIGR00731">
    <property type="entry name" value="bL25_bact_ctc"/>
    <property type="match status" value="1"/>
</dbReference>
<feature type="domain" description="Large ribosomal subunit protein bL25 L25" evidence="6">
    <location>
        <begin position="3"/>
        <end position="89"/>
    </location>
</feature>
<proteinExistence type="inferred from homology"/>
<dbReference type="Pfam" id="PF01386">
    <property type="entry name" value="Ribosomal_L25p"/>
    <property type="match status" value="1"/>
</dbReference>
<evidence type="ECO:0000256" key="3">
    <source>
        <dbReference type="ARBA" id="ARBA00022980"/>
    </source>
</evidence>
<keyword evidence="3 5" id="KW-0689">Ribosomal protein</keyword>
<dbReference type="Gene3D" id="2.170.120.20">
    <property type="entry name" value="Ribosomal protein L25, beta domain"/>
    <property type="match status" value="1"/>
</dbReference>
<evidence type="ECO:0000256" key="2">
    <source>
        <dbReference type="ARBA" id="ARBA00022884"/>
    </source>
</evidence>
<dbReference type="GO" id="GO:0005840">
    <property type="term" value="C:ribosome"/>
    <property type="evidence" value="ECO:0007669"/>
    <property type="project" value="UniProtKB-KW"/>
</dbReference>
<evidence type="ECO:0000313" key="9">
    <source>
        <dbReference type="Proteomes" id="UP001194714"/>
    </source>
</evidence>
<dbReference type="InterPro" id="IPR029751">
    <property type="entry name" value="Ribosomal_L25_dom"/>
</dbReference>
<dbReference type="InterPro" id="IPR020057">
    <property type="entry name" value="Ribosomal_bL25_b-dom"/>
</dbReference>
<comment type="subunit">
    <text evidence="5">Part of the 50S ribosomal subunit; part of the 5S rRNA/L5/L18/L25 subcomplex. Contacts the 5S rRNA. Binds to the 5S rRNA independently of L5 and L18.</text>
</comment>
<evidence type="ECO:0000259" key="7">
    <source>
        <dbReference type="Pfam" id="PF14693"/>
    </source>
</evidence>
<keyword evidence="2 5" id="KW-0694">RNA-binding</keyword>
<dbReference type="HAMAP" id="MF_01334">
    <property type="entry name" value="Ribosomal_bL25_CTC"/>
    <property type="match status" value="1"/>
</dbReference>
<reference evidence="8 9" key="1">
    <citation type="submission" date="2020-01" db="EMBL/GenBank/DDBJ databases">
        <title>Draft genome sequence of Cand. Neptunochlamydia vexilliferae K9.</title>
        <authorList>
            <person name="Schulz F."/>
            <person name="Koestlbacher S."/>
            <person name="Wascher F."/>
            <person name="Pizzetti I."/>
            <person name="Horn M."/>
        </authorList>
    </citation>
    <scope>NUCLEOTIDE SEQUENCE [LARGE SCALE GENOMIC DNA]</scope>
    <source>
        <strain evidence="8 9">K9</strain>
    </source>
</reference>
<evidence type="ECO:0000313" key="8">
    <source>
        <dbReference type="EMBL" id="MBF5058573.1"/>
    </source>
</evidence>
<sequence length="181" mass="19710">MKLAVSKRAGEKKSELTQLRYKGDIPAAVYSKGKPCDKISINGAEFAAVLRGLPQGHLPTTVFDLGGKKAIVKDIQYHPTTYNILHLDFQILDDKTEVDINVPVVCEGEADCAGVKLGGFVRPIKRHVKVRCFPGDLPTSFKVNIKDLAIGQSKKVGDIDFGEAVRPLAADKEIVVTIAKR</sequence>
<dbReference type="EMBL" id="JAAEJV010000001">
    <property type="protein sequence ID" value="MBF5058573.1"/>
    <property type="molecule type" value="Genomic_DNA"/>
</dbReference>
<dbReference type="InterPro" id="IPR020930">
    <property type="entry name" value="Ribosomal_uL5_bac-type"/>
</dbReference>
<evidence type="ECO:0000259" key="6">
    <source>
        <dbReference type="Pfam" id="PF01386"/>
    </source>
</evidence>
<evidence type="ECO:0000256" key="1">
    <source>
        <dbReference type="ARBA" id="ARBA00022730"/>
    </source>
</evidence>
<dbReference type="SUPFAM" id="SSF50715">
    <property type="entry name" value="Ribosomal protein L25-like"/>
    <property type="match status" value="1"/>
</dbReference>
<accession>A0ABS0AWR8</accession>
<keyword evidence="4 5" id="KW-0687">Ribonucleoprotein</keyword>
<comment type="function">
    <text evidence="5">This is one of the proteins that binds to the 5S RNA in the ribosome where it forms part of the central protuberance.</text>
</comment>
<organism evidence="8 9">
    <name type="scientific">Candidatus Neptunichlamydia vexilliferae</name>
    <dbReference type="NCBI Taxonomy" id="1651774"/>
    <lineage>
        <taxon>Bacteria</taxon>
        <taxon>Pseudomonadati</taxon>
        <taxon>Chlamydiota</taxon>
        <taxon>Chlamydiia</taxon>
        <taxon>Parachlamydiales</taxon>
        <taxon>Simkaniaceae</taxon>
        <taxon>Candidatus Neptunichlamydia</taxon>
    </lineage>
</organism>
<name>A0ABS0AWR8_9BACT</name>
<dbReference type="PANTHER" id="PTHR33284">
    <property type="entry name" value="RIBOSOMAL PROTEIN L25/GLN-TRNA SYNTHETASE, ANTI-CODON-BINDING DOMAIN-CONTAINING PROTEIN"/>
    <property type="match status" value="1"/>
</dbReference>
<dbReference type="CDD" id="cd00495">
    <property type="entry name" value="Ribosomal_L25_TL5_CTC"/>
    <property type="match status" value="1"/>
</dbReference>
<evidence type="ECO:0000256" key="4">
    <source>
        <dbReference type="ARBA" id="ARBA00023274"/>
    </source>
</evidence>
<feature type="domain" description="Large ribosomal subunit protein bL25 beta" evidence="7">
    <location>
        <begin position="97"/>
        <end position="180"/>
    </location>
</feature>
<dbReference type="PANTHER" id="PTHR33284:SF1">
    <property type="entry name" value="RIBOSOMAL PROTEIN L25_GLN-TRNA SYNTHETASE, ANTI-CODON-BINDING DOMAIN-CONTAINING PROTEIN"/>
    <property type="match status" value="1"/>
</dbReference>
<dbReference type="InterPro" id="IPR020056">
    <property type="entry name" value="Rbsml_bL25/Gln-tRNA_synth_N"/>
</dbReference>
<dbReference type="RefSeq" id="WP_194846845.1">
    <property type="nucleotide sequence ID" value="NZ_JAAEJV010000001.1"/>
</dbReference>